<keyword evidence="8" id="KW-0812">Transmembrane</keyword>
<keyword evidence="5" id="KW-1003">Cell membrane</keyword>
<evidence type="ECO:0000313" key="28">
    <source>
        <dbReference type="Proteomes" id="UP001162483"/>
    </source>
</evidence>
<evidence type="ECO:0000256" key="4">
    <source>
        <dbReference type="ARBA" id="ARBA00020474"/>
    </source>
</evidence>
<evidence type="ECO:0000313" key="27">
    <source>
        <dbReference type="EMBL" id="CAI9544500.1"/>
    </source>
</evidence>
<accession>A0ABN9BAF3</accession>
<dbReference type="SMART" id="SM00445">
    <property type="entry name" value="LINK"/>
    <property type="match status" value="1"/>
</dbReference>
<evidence type="ECO:0000256" key="17">
    <source>
        <dbReference type="ARBA" id="ARBA00023273"/>
    </source>
</evidence>
<feature type="compositionally biased region" description="Basic and acidic residues" evidence="25">
    <location>
        <begin position="169"/>
        <end position="187"/>
    </location>
</feature>
<keyword evidence="6" id="KW-0964">Secreted</keyword>
<evidence type="ECO:0000256" key="8">
    <source>
        <dbReference type="ARBA" id="ARBA00022692"/>
    </source>
</evidence>
<evidence type="ECO:0000256" key="25">
    <source>
        <dbReference type="SAM" id="MobiDB-lite"/>
    </source>
</evidence>
<evidence type="ECO:0000256" key="19">
    <source>
        <dbReference type="ARBA" id="ARBA00029928"/>
    </source>
</evidence>
<evidence type="ECO:0000256" key="18">
    <source>
        <dbReference type="ARBA" id="ARBA00029917"/>
    </source>
</evidence>
<feature type="compositionally biased region" description="Polar residues" evidence="25">
    <location>
        <begin position="149"/>
        <end position="168"/>
    </location>
</feature>
<organism evidence="27 28">
    <name type="scientific">Staurois parvus</name>
    <dbReference type="NCBI Taxonomy" id="386267"/>
    <lineage>
        <taxon>Eukaryota</taxon>
        <taxon>Metazoa</taxon>
        <taxon>Chordata</taxon>
        <taxon>Craniata</taxon>
        <taxon>Vertebrata</taxon>
        <taxon>Euteleostomi</taxon>
        <taxon>Amphibia</taxon>
        <taxon>Batrachia</taxon>
        <taxon>Anura</taxon>
        <taxon>Neobatrachia</taxon>
        <taxon>Ranoidea</taxon>
        <taxon>Ranidae</taxon>
        <taxon>Staurois</taxon>
    </lineage>
</organism>
<name>A0ABN9BAF3_9NEOB</name>
<dbReference type="PANTHER" id="PTHR10225:SF6">
    <property type="entry name" value="CD44 ANTIGEN"/>
    <property type="match status" value="1"/>
</dbReference>
<keyword evidence="12" id="KW-1133">Transmembrane helix</keyword>
<evidence type="ECO:0000256" key="12">
    <source>
        <dbReference type="ARBA" id="ARBA00022989"/>
    </source>
</evidence>
<dbReference type="InterPro" id="IPR016186">
    <property type="entry name" value="C-type_lectin-like/link_sf"/>
</dbReference>
<comment type="subcellular location">
    <subcellularLocation>
        <location evidence="2">Cell membrane</location>
        <topology evidence="2">Single-pass type I membrane protein</topology>
    </subcellularLocation>
    <subcellularLocation>
        <location evidence="1">Cell projection</location>
        <location evidence="1">Microvillus</location>
    </subcellularLocation>
    <subcellularLocation>
        <location evidence="3">Secreted</location>
    </subcellularLocation>
</comment>
<keyword evidence="10" id="KW-0130">Cell adhesion</keyword>
<dbReference type="InterPro" id="IPR000538">
    <property type="entry name" value="Link_dom"/>
</dbReference>
<comment type="caution">
    <text evidence="24">Lacks conserved residue(s) required for the propagation of feature annotation.</text>
</comment>
<evidence type="ECO:0000256" key="3">
    <source>
        <dbReference type="ARBA" id="ARBA00004613"/>
    </source>
</evidence>
<protein>
    <recommendedName>
        <fullName evidence="4">CD44 antigen</fullName>
    </recommendedName>
    <alternativeName>
        <fullName evidence="22">GP90 lymphocyte homing/adhesion receptor</fullName>
    </alternativeName>
    <alternativeName>
        <fullName evidence="21">HUTCH-I</fullName>
    </alternativeName>
    <alternativeName>
        <fullName evidence="23">Hermes antigen</fullName>
    </alternativeName>
    <alternativeName>
        <fullName evidence="20">Hyaluronate receptor</fullName>
    </alternativeName>
    <alternativeName>
        <fullName evidence="18">Phagocytic glycoprotein 1</fullName>
    </alternativeName>
    <alternativeName>
        <fullName evidence="19">Phagocytic glycoprotein I</fullName>
    </alternativeName>
</protein>
<dbReference type="PRINTS" id="PR00658">
    <property type="entry name" value="CD44"/>
</dbReference>
<feature type="compositionally biased region" description="Basic and acidic residues" evidence="25">
    <location>
        <begin position="242"/>
        <end position="251"/>
    </location>
</feature>
<feature type="compositionally biased region" description="Basic and acidic residues" evidence="25">
    <location>
        <begin position="212"/>
        <end position="222"/>
    </location>
</feature>
<dbReference type="Pfam" id="PF00193">
    <property type="entry name" value="Xlink"/>
    <property type="match status" value="1"/>
</dbReference>
<gene>
    <name evidence="27" type="ORF">SPARVUS_LOCUS2483092</name>
</gene>
<dbReference type="InterPro" id="IPR016187">
    <property type="entry name" value="CTDL_fold"/>
</dbReference>
<dbReference type="PROSITE" id="PS01241">
    <property type="entry name" value="LINK_1"/>
    <property type="match status" value="1"/>
</dbReference>
<dbReference type="Proteomes" id="UP001162483">
    <property type="component" value="Unassembled WGS sequence"/>
</dbReference>
<keyword evidence="16" id="KW-0325">Glycoprotein</keyword>
<evidence type="ECO:0000256" key="9">
    <source>
        <dbReference type="ARBA" id="ARBA00022729"/>
    </source>
</evidence>
<keyword evidence="13" id="KW-0472">Membrane</keyword>
<evidence type="ECO:0000256" key="15">
    <source>
        <dbReference type="ARBA" id="ARBA00023170"/>
    </source>
</evidence>
<sequence length="287" mass="31830">VISCRFWGVFHVEKGERYNQTAEEARKTCGELDALIATKEQVKHALDSGFEICRYGWIDNNTVVIPRITPNKICANNFVGLYVLHPNLTAPYDVFCYNASDQTEKNCEQYDYRNKSIPSHDPTEEGVYTDSEFSKVSPTHPGLDVGPTYNDQWTASEDVTTDPEMSTEQSEHSGDHSVPTEDGDSKNNDFFNENGEYGGVTDGEDLIAVDSPGEKHENREEGSAPGTDPSSHWNPGSNNEFPDTHDYHQSTDDSDSVDPSAEDFSAKDTSGSTQSKQKRRAAIPGKM</sequence>
<keyword evidence="11" id="KW-0654">Proteoglycan</keyword>
<keyword evidence="9" id="KW-0732">Signal</keyword>
<dbReference type="PROSITE" id="PS50963">
    <property type="entry name" value="LINK_2"/>
    <property type="match status" value="1"/>
</dbReference>
<reference evidence="27" key="1">
    <citation type="submission" date="2023-05" db="EMBL/GenBank/DDBJ databases">
        <authorList>
            <person name="Stuckert A."/>
        </authorList>
    </citation>
    <scope>NUCLEOTIDE SEQUENCE</scope>
</reference>
<evidence type="ECO:0000256" key="23">
    <source>
        <dbReference type="ARBA" id="ARBA00032917"/>
    </source>
</evidence>
<evidence type="ECO:0000256" key="5">
    <source>
        <dbReference type="ARBA" id="ARBA00022475"/>
    </source>
</evidence>
<evidence type="ECO:0000256" key="16">
    <source>
        <dbReference type="ARBA" id="ARBA00023180"/>
    </source>
</evidence>
<evidence type="ECO:0000256" key="22">
    <source>
        <dbReference type="ARBA" id="ARBA00032514"/>
    </source>
</evidence>
<keyword evidence="14 24" id="KW-1015">Disulfide bond</keyword>
<evidence type="ECO:0000256" key="13">
    <source>
        <dbReference type="ARBA" id="ARBA00023136"/>
    </source>
</evidence>
<evidence type="ECO:0000256" key="14">
    <source>
        <dbReference type="ARBA" id="ARBA00023157"/>
    </source>
</evidence>
<evidence type="ECO:0000256" key="20">
    <source>
        <dbReference type="ARBA" id="ARBA00031179"/>
    </source>
</evidence>
<evidence type="ECO:0000256" key="6">
    <source>
        <dbReference type="ARBA" id="ARBA00022525"/>
    </source>
</evidence>
<feature type="non-terminal residue" evidence="27">
    <location>
        <position position="1"/>
    </location>
</feature>
<comment type="caution">
    <text evidence="27">The sequence shown here is derived from an EMBL/GenBank/DDBJ whole genome shotgun (WGS) entry which is preliminary data.</text>
</comment>
<evidence type="ECO:0000259" key="26">
    <source>
        <dbReference type="PROSITE" id="PS50963"/>
    </source>
</evidence>
<evidence type="ECO:0000256" key="1">
    <source>
        <dbReference type="ARBA" id="ARBA00004105"/>
    </source>
</evidence>
<keyword evidence="17" id="KW-0966">Cell projection</keyword>
<dbReference type="Gene3D" id="3.10.100.10">
    <property type="entry name" value="Mannose-Binding Protein A, subunit A"/>
    <property type="match status" value="1"/>
</dbReference>
<evidence type="ECO:0000256" key="10">
    <source>
        <dbReference type="ARBA" id="ARBA00022889"/>
    </source>
</evidence>
<dbReference type="EMBL" id="CATNWA010003090">
    <property type="protein sequence ID" value="CAI9544500.1"/>
    <property type="molecule type" value="Genomic_DNA"/>
</dbReference>
<dbReference type="PANTHER" id="PTHR10225">
    <property type="entry name" value="HYALURONAN RECEPTOR"/>
    <property type="match status" value="1"/>
</dbReference>
<evidence type="ECO:0000256" key="7">
    <source>
        <dbReference type="ARBA" id="ARBA00022553"/>
    </source>
</evidence>
<dbReference type="InterPro" id="IPR001231">
    <property type="entry name" value="CD44_antigen"/>
</dbReference>
<feature type="non-terminal residue" evidence="27">
    <location>
        <position position="287"/>
    </location>
</feature>
<keyword evidence="15" id="KW-0675">Receptor</keyword>
<keyword evidence="28" id="KW-1185">Reference proteome</keyword>
<evidence type="ECO:0000256" key="21">
    <source>
        <dbReference type="ARBA" id="ARBA00031823"/>
    </source>
</evidence>
<dbReference type="InterPro" id="IPR043210">
    <property type="entry name" value="CD44_antigen-like"/>
</dbReference>
<proteinExistence type="predicted"/>
<feature type="domain" description="Link" evidence="26">
    <location>
        <begin position="8"/>
        <end position="98"/>
    </location>
</feature>
<evidence type="ECO:0000256" key="11">
    <source>
        <dbReference type="ARBA" id="ARBA00022974"/>
    </source>
</evidence>
<feature type="compositionally biased region" description="Polar residues" evidence="25">
    <location>
        <begin position="228"/>
        <end position="241"/>
    </location>
</feature>
<feature type="disulfide bond" evidence="24">
    <location>
        <begin position="53"/>
        <end position="74"/>
    </location>
</feature>
<dbReference type="PRINTS" id="PR01265">
    <property type="entry name" value="LINKMODULE"/>
</dbReference>
<evidence type="ECO:0000256" key="2">
    <source>
        <dbReference type="ARBA" id="ARBA00004251"/>
    </source>
</evidence>
<feature type="region of interest" description="Disordered" evidence="25">
    <location>
        <begin position="110"/>
        <end position="287"/>
    </location>
</feature>
<evidence type="ECO:0000256" key="24">
    <source>
        <dbReference type="PROSITE-ProRule" id="PRU00323"/>
    </source>
</evidence>
<keyword evidence="7" id="KW-0597">Phosphoprotein</keyword>
<dbReference type="SUPFAM" id="SSF56436">
    <property type="entry name" value="C-type lectin-like"/>
    <property type="match status" value="1"/>
</dbReference>